<evidence type="ECO:0000313" key="7">
    <source>
        <dbReference type="Proteomes" id="UP000480178"/>
    </source>
</evidence>
<dbReference type="InterPro" id="IPR030678">
    <property type="entry name" value="Peptide/Ni-bd"/>
</dbReference>
<comment type="similarity">
    <text evidence="2">Belongs to the bacterial solute-binding protein 5 family.</text>
</comment>
<dbReference type="GO" id="GO:0015833">
    <property type="term" value="P:peptide transport"/>
    <property type="evidence" value="ECO:0007669"/>
    <property type="project" value="TreeGrafter"/>
</dbReference>
<dbReference type="InterPro" id="IPR000914">
    <property type="entry name" value="SBP_5_dom"/>
</dbReference>
<sequence>MLRQFTGLFIALVLLASCSDGNKKEKQEAKKVFRYNQAEGLTSLDPAFARNQANVWAVNQIYNGLFELDQQLNVVPSLVDNWKVSEDGKTYTFEIRKGIHFQDSEVFPDGKGREVTADDFVYSFKRVLDPKTSSTGAWIFNERVLTNADGSISDTCFVALDPHTFKVHLRRPFPPFMQILTMPYTYVVPKEAVEKYGKDFGLKPVGTGPFVFKQWTENESLTLLKNANYWRKDASGNSLPYLDAVQVSFIADKNQAYRTFEQGNLDFLSGIEESSRDLVLNRDGSVKKDFSSKFQVHKVPYLNTEYLGFQLDSSTYKDKKHPFLDRRVRQALSYSINRQELVAFLRNKLGIPGVSGIVPVIMPSFDSTKVKGYTYDLEKAQRLLKDAGFPQGKGFPQITLNANTLHNELCEYLQKQWSSLGINVKIDQNNNSTHQQMIDNGQVNFFMASWLGDYPDAENYLAMFYSKNLSPSGPNKTRFKNKAFDELFEKAQIADNDPFDRYEMYNQMDQIIMTEAPVIVLFYDEVVRLAQNYVTGLEANPMNNLMLEKVDFKPATATASAE</sequence>
<dbReference type="Gene3D" id="3.10.105.10">
    <property type="entry name" value="Dipeptide-binding Protein, Domain 3"/>
    <property type="match status" value="1"/>
</dbReference>
<evidence type="ECO:0000256" key="2">
    <source>
        <dbReference type="ARBA" id="ARBA00005695"/>
    </source>
</evidence>
<feature type="domain" description="Solute-binding protein family 5" evidence="5">
    <location>
        <begin position="73"/>
        <end position="468"/>
    </location>
</feature>
<keyword evidence="3" id="KW-0813">Transport</keyword>
<evidence type="ECO:0000256" key="3">
    <source>
        <dbReference type="ARBA" id="ARBA00022448"/>
    </source>
</evidence>
<dbReference type="GO" id="GO:0030288">
    <property type="term" value="C:outer membrane-bounded periplasmic space"/>
    <property type="evidence" value="ECO:0007669"/>
    <property type="project" value="UniProtKB-ARBA"/>
</dbReference>
<dbReference type="EMBL" id="CP048222">
    <property type="protein sequence ID" value="QHT65606.1"/>
    <property type="molecule type" value="Genomic_DNA"/>
</dbReference>
<organism evidence="6 7">
    <name type="scientific">Rhodocytophaga rosea</name>
    <dbReference type="NCBI Taxonomy" id="2704465"/>
    <lineage>
        <taxon>Bacteria</taxon>
        <taxon>Pseudomonadati</taxon>
        <taxon>Bacteroidota</taxon>
        <taxon>Cytophagia</taxon>
        <taxon>Cytophagales</taxon>
        <taxon>Rhodocytophagaceae</taxon>
        <taxon>Rhodocytophaga</taxon>
    </lineage>
</organism>
<accession>A0A6C0GCC3</accession>
<proteinExistence type="inferred from homology"/>
<dbReference type="PIRSF" id="PIRSF002741">
    <property type="entry name" value="MppA"/>
    <property type="match status" value="1"/>
</dbReference>
<dbReference type="AlphaFoldDB" id="A0A6C0GCC3"/>
<dbReference type="Proteomes" id="UP000480178">
    <property type="component" value="Chromosome"/>
</dbReference>
<evidence type="ECO:0000259" key="5">
    <source>
        <dbReference type="Pfam" id="PF00496"/>
    </source>
</evidence>
<dbReference type="PANTHER" id="PTHR30290:SF10">
    <property type="entry name" value="PERIPLASMIC OLIGOPEPTIDE-BINDING PROTEIN-RELATED"/>
    <property type="match status" value="1"/>
</dbReference>
<dbReference type="CDD" id="cd00995">
    <property type="entry name" value="PBP2_NikA_DppA_OppA_like"/>
    <property type="match status" value="1"/>
</dbReference>
<dbReference type="PROSITE" id="PS51257">
    <property type="entry name" value="PROKAR_LIPOPROTEIN"/>
    <property type="match status" value="1"/>
</dbReference>
<dbReference type="Gene3D" id="3.40.190.10">
    <property type="entry name" value="Periplasmic binding protein-like II"/>
    <property type="match status" value="1"/>
</dbReference>
<dbReference type="InterPro" id="IPR039424">
    <property type="entry name" value="SBP_5"/>
</dbReference>
<dbReference type="GO" id="GO:1904680">
    <property type="term" value="F:peptide transmembrane transporter activity"/>
    <property type="evidence" value="ECO:0007669"/>
    <property type="project" value="TreeGrafter"/>
</dbReference>
<evidence type="ECO:0000256" key="1">
    <source>
        <dbReference type="ARBA" id="ARBA00004196"/>
    </source>
</evidence>
<dbReference type="PANTHER" id="PTHR30290">
    <property type="entry name" value="PERIPLASMIC BINDING COMPONENT OF ABC TRANSPORTER"/>
    <property type="match status" value="1"/>
</dbReference>
<dbReference type="KEGG" id="rhoz:GXP67_02470"/>
<evidence type="ECO:0000313" key="6">
    <source>
        <dbReference type="EMBL" id="QHT65606.1"/>
    </source>
</evidence>
<dbReference type="Gene3D" id="3.90.76.10">
    <property type="entry name" value="Dipeptide-binding Protein, Domain 1"/>
    <property type="match status" value="1"/>
</dbReference>
<keyword evidence="7" id="KW-1185">Reference proteome</keyword>
<dbReference type="SUPFAM" id="SSF53850">
    <property type="entry name" value="Periplasmic binding protein-like II"/>
    <property type="match status" value="1"/>
</dbReference>
<dbReference type="Pfam" id="PF00496">
    <property type="entry name" value="SBP_bac_5"/>
    <property type="match status" value="1"/>
</dbReference>
<reference evidence="6 7" key="1">
    <citation type="submission" date="2020-01" db="EMBL/GenBank/DDBJ databases">
        <authorList>
            <person name="Kim M.K."/>
        </authorList>
    </citation>
    <scope>NUCLEOTIDE SEQUENCE [LARGE SCALE GENOMIC DNA]</scope>
    <source>
        <strain evidence="6 7">172606-1</strain>
    </source>
</reference>
<comment type="subcellular location">
    <subcellularLocation>
        <location evidence="1">Cell envelope</location>
    </subcellularLocation>
</comment>
<keyword evidence="4" id="KW-0732">Signal</keyword>
<dbReference type="GO" id="GO:0043190">
    <property type="term" value="C:ATP-binding cassette (ABC) transporter complex"/>
    <property type="evidence" value="ECO:0007669"/>
    <property type="project" value="InterPro"/>
</dbReference>
<gene>
    <name evidence="6" type="ORF">GXP67_02470</name>
</gene>
<protein>
    <submittedName>
        <fullName evidence="6">ABC transporter substrate-binding protein</fullName>
    </submittedName>
</protein>
<dbReference type="RefSeq" id="WP_162441688.1">
    <property type="nucleotide sequence ID" value="NZ_CP048222.1"/>
</dbReference>
<name>A0A6C0GCC3_9BACT</name>
<evidence type="ECO:0000256" key="4">
    <source>
        <dbReference type="ARBA" id="ARBA00022729"/>
    </source>
</evidence>